<dbReference type="SUPFAM" id="SSF51126">
    <property type="entry name" value="Pectin lyase-like"/>
    <property type="match status" value="1"/>
</dbReference>
<proteinExistence type="predicted"/>
<evidence type="ECO:0000313" key="1">
    <source>
        <dbReference type="EMBL" id="VEU82454.1"/>
    </source>
</evidence>
<dbReference type="KEGG" id="ahk:NCTC10172_00465"/>
<dbReference type="RefSeq" id="WP_035368048.1">
    <property type="nucleotide sequence ID" value="NZ_LR215050.1"/>
</dbReference>
<dbReference type="InterPro" id="IPR011050">
    <property type="entry name" value="Pectin_lyase_fold/virulence"/>
</dbReference>
<dbReference type="AlphaFoldDB" id="A0A449BJ18"/>
<sequence length="1064" mass="115561">MKKKVITSAILTIALALSILLGATYALFTSESTKNIEVTSGKVSIVAQVNQSSIQTKELGKAYQDGAGNTFAGAVVFQANEIVLERLVPGDGVKFTVDITNDSNVIVKYRVKISSVAPVGVDPKDSQLLFSALNFNVGGSDFNNVILYRSAWTNLAVGSNPDSIDFEIELPETAGNEYQDLATKIVLVVEAVQGNAEVTAGEEIIRLDGSANLTDNGISLDIPAGAIEDGQIPVITVSHEETPNFEVVGPEDVVIKVLKIELPQLRPNNNLPITVKIPVDRKMEDAVVYYNNGTILEAMHTVPLEENGQFFVSFTTTHFSEYILFDRPIEARVVSNTLEVYFNAEEALRSATSGDIVYLEKDTTLSEAFVIDKAITLDLGSFALNGDVTLAQDVKARMVVRSQTELNKAIDLGFKDIVIGQGLSTTLSVTGSGFTFSSLEEVVFNAAVRMLTINGSNNTIDGLMAKTTLPSSQRNAVRDYAIMINGSNNTVKNSVLSMGGTHTWGATIFVTGTTADSVTTFSNIRLNEITSARAFRGLLFNGYNGTVIVEDSLITSSGYTINIDGSSSTGKLIVNDSVLKGWTSYSKGYEVEFNNSTFEAGVYNVVASYTKTTFNNVTFKDSIEFYAQTTDVEFYFNDSTYNGQPITLENLNSVTKDDSTVVFVNGQTLGFARGAGTEDNPWIIETEEQFQNITSKYNDAKSYYWKLAPNLVFTGENWKSVKLNGSIDGNGVKFTKLDQTLFSTVKTVSKANSVIKNFDITADIINTGWTSAVVSAAYVGIDMINVNVHGQIIGVTGVASFMTFLYDYIDDVVFTIKDSISDAKVVALTGSAAGFIAHPMYHTRSKMTLKVIDSAFTGTLVGQQGFYWFTNFYAGTSDIEATYSQTFFDAYELENNHYYMNDVTNKPYVGTYMVPSNKGGQGMMDTIYNGPKQSLNSSALELPETKGDPISVVKVEGATRAVAFLRIAPNDVNNSGNYVSTYMTEEIDLTGVLAGSVFQTSQIKYFNIAINPEGVMSSGPVGDTYNVVHSFYGHTHNGADVYVIQYNGDEIVSIQSVRIAEKNS</sequence>
<protein>
    <submittedName>
        <fullName evidence="1">Uncharacterized protein</fullName>
    </submittedName>
</protein>
<organism evidence="1 2">
    <name type="scientific">Acholeplasma hippikon</name>
    <dbReference type="NCBI Taxonomy" id="264636"/>
    <lineage>
        <taxon>Bacteria</taxon>
        <taxon>Bacillati</taxon>
        <taxon>Mycoplasmatota</taxon>
        <taxon>Mollicutes</taxon>
        <taxon>Acholeplasmatales</taxon>
        <taxon>Acholeplasmataceae</taxon>
        <taxon>Acholeplasma</taxon>
    </lineage>
</organism>
<name>A0A449BJ18_9MOLU</name>
<dbReference type="Proteomes" id="UP000290909">
    <property type="component" value="Chromosome"/>
</dbReference>
<gene>
    <name evidence="1" type="ORF">NCTC10172_00465</name>
</gene>
<evidence type="ECO:0000313" key="2">
    <source>
        <dbReference type="Proteomes" id="UP000290909"/>
    </source>
</evidence>
<dbReference type="EMBL" id="LR215050">
    <property type="protein sequence ID" value="VEU82454.1"/>
    <property type="molecule type" value="Genomic_DNA"/>
</dbReference>
<accession>A0A449BJ18</accession>
<keyword evidence="2" id="KW-1185">Reference proteome</keyword>
<reference evidence="1 2" key="1">
    <citation type="submission" date="2019-01" db="EMBL/GenBank/DDBJ databases">
        <authorList>
            <consortium name="Pathogen Informatics"/>
        </authorList>
    </citation>
    <scope>NUCLEOTIDE SEQUENCE [LARGE SCALE GENOMIC DNA]</scope>
    <source>
        <strain evidence="1 2">NCTC10172</strain>
    </source>
</reference>